<keyword evidence="6 9" id="KW-1133">Transmembrane helix</keyword>
<keyword evidence="5 9" id="KW-0812">Transmembrane</keyword>
<dbReference type="InterPro" id="IPR045378">
    <property type="entry name" value="LNT_N"/>
</dbReference>
<keyword evidence="13" id="KW-1185">Reference proteome</keyword>
<keyword evidence="12" id="KW-0449">Lipoprotein</keyword>
<keyword evidence="3 9" id="KW-1003">Cell membrane</keyword>
<dbReference type="Pfam" id="PF00795">
    <property type="entry name" value="CN_hydrolase"/>
    <property type="match status" value="1"/>
</dbReference>
<comment type="pathway">
    <text evidence="9">Protein modification; lipoprotein biosynthesis (N-acyl transfer).</text>
</comment>
<dbReference type="GO" id="GO:0042158">
    <property type="term" value="P:lipoprotein biosynthetic process"/>
    <property type="evidence" value="ECO:0007669"/>
    <property type="project" value="UniProtKB-UniRule"/>
</dbReference>
<dbReference type="PROSITE" id="PS50263">
    <property type="entry name" value="CN_HYDROLASE"/>
    <property type="match status" value="1"/>
</dbReference>
<dbReference type="GO" id="GO:0016410">
    <property type="term" value="F:N-acyltransferase activity"/>
    <property type="evidence" value="ECO:0007669"/>
    <property type="project" value="UniProtKB-UniRule"/>
</dbReference>
<feature type="domain" description="CN hydrolase" evidence="11">
    <location>
        <begin position="246"/>
        <end position="538"/>
    </location>
</feature>
<dbReference type="InterPro" id="IPR003010">
    <property type="entry name" value="C-N_Hydrolase"/>
</dbReference>
<keyword evidence="7 9" id="KW-0472">Membrane</keyword>
<evidence type="ECO:0000256" key="3">
    <source>
        <dbReference type="ARBA" id="ARBA00022475"/>
    </source>
</evidence>
<evidence type="ECO:0000313" key="12">
    <source>
        <dbReference type="EMBL" id="QDS92240.1"/>
    </source>
</evidence>
<evidence type="ECO:0000256" key="7">
    <source>
        <dbReference type="ARBA" id="ARBA00023136"/>
    </source>
</evidence>
<dbReference type="SUPFAM" id="SSF56317">
    <property type="entry name" value="Carbon-nitrogen hydrolase"/>
    <property type="match status" value="1"/>
</dbReference>
<dbReference type="GO" id="GO:0005886">
    <property type="term" value="C:plasma membrane"/>
    <property type="evidence" value="ECO:0007669"/>
    <property type="project" value="UniProtKB-SubCell"/>
</dbReference>
<evidence type="ECO:0000256" key="8">
    <source>
        <dbReference type="ARBA" id="ARBA00023315"/>
    </source>
</evidence>
<dbReference type="PANTHER" id="PTHR38686:SF1">
    <property type="entry name" value="APOLIPOPROTEIN N-ACYLTRANSFERASE"/>
    <property type="match status" value="1"/>
</dbReference>
<reference evidence="12 13" key="1">
    <citation type="submission" date="2019-02" db="EMBL/GenBank/DDBJ databases">
        <title>Deep-cultivation of Planctomycetes and their phenomic and genomic characterization uncovers novel biology.</title>
        <authorList>
            <person name="Wiegand S."/>
            <person name="Jogler M."/>
            <person name="Boedeker C."/>
            <person name="Pinto D."/>
            <person name="Vollmers J."/>
            <person name="Rivas-Marin E."/>
            <person name="Kohn T."/>
            <person name="Peeters S.H."/>
            <person name="Heuer A."/>
            <person name="Rast P."/>
            <person name="Oberbeckmann S."/>
            <person name="Bunk B."/>
            <person name="Jeske O."/>
            <person name="Meyerdierks A."/>
            <person name="Storesund J.E."/>
            <person name="Kallscheuer N."/>
            <person name="Luecker S."/>
            <person name="Lage O.M."/>
            <person name="Pohl T."/>
            <person name="Merkel B.J."/>
            <person name="Hornburger P."/>
            <person name="Mueller R.-W."/>
            <person name="Bruemmer F."/>
            <person name="Labrenz M."/>
            <person name="Spormann A.M."/>
            <person name="Op den Camp H."/>
            <person name="Overmann J."/>
            <person name="Amann R."/>
            <person name="Jetten M.S.M."/>
            <person name="Mascher T."/>
            <person name="Medema M.H."/>
            <person name="Devos D.P."/>
            <person name="Kaster A.-K."/>
            <person name="Ovreas L."/>
            <person name="Rohde M."/>
            <person name="Galperin M.Y."/>
            <person name="Jogler C."/>
        </authorList>
    </citation>
    <scope>NUCLEOTIDE SEQUENCE [LARGE SCALE GENOMIC DNA]</scope>
    <source>
        <strain evidence="12 13">FF011L</strain>
    </source>
</reference>
<comment type="catalytic activity">
    <reaction evidence="9">
        <text>N-terminal S-1,2-diacyl-sn-glyceryl-L-cysteinyl-[lipoprotein] + a glycerophospholipid = N-acyl-S-1,2-diacyl-sn-glyceryl-L-cysteinyl-[lipoprotein] + a 2-acyl-sn-glycero-3-phospholipid + H(+)</text>
        <dbReference type="Rhea" id="RHEA:48228"/>
        <dbReference type="Rhea" id="RHEA-COMP:14681"/>
        <dbReference type="Rhea" id="RHEA-COMP:14684"/>
        <dbReference type="ChEBI" id="CHEBI:15378"/>
        <dbReference type="ChEBI" id="CHEBI:136912"/>
        <dbReference type="ChEBI" id="CHEBI:140656"/>
        <dbReference type="ChEBI" id="CHEBI:140657"/>
        <dbReference type="ChEBI" id="CHEBI:140660"/>
        <dbReference type="EC" id="2.3.1.269"/>
    </reaction>
</comment>
<feature type="transmembrane region" description="Helical" evidence="9">
    <location>
        <begin position="43"/>
        <end position="62"/>
    </location>
</feature>
<proteinExistence type="inferred from homology"/>
<evidence type="ECO:0000256" key="1">
    <source>
        <dbReference type="ARBA" id="ARBA00004651"/>
    </source>
</evidence>
<organism evidence="12 13">
    <name type="scientific">Roseimaritima multifibrata</name>
    <dbReference type="NCBI Taxonomy" id="1930274"/>
    <lineage>
        <taxon>Bacteria</taxon>
        <taxon>Pseudomonadati</taxon>
        <taxon>Planctomycetota</taxon>
        <taxon>Planctomycetia</taxon>
        <taxon>Pirellulales</taxon>
        <taxon>Pirellulaceae</taxon>
        <taxon>Roseimaritima</taxon>
    </lineage>
</organism>
<evidence type="ECO:0000256" key="6">
    <source>
        <dbReference type="ARBA" id="ARBA00022989"/>
    </source>
</evidence>
<feature type="transmembrane region" description="Helical" evidence="9">
    <location>
        <begin position="130"/>
        <end position="152"/>
    </location>
</feature>
<comment type="similarity">
    <text evidence="2 9">Belongs to the CN hydrolase family. Apolipoprotein N-acyltransferase subfamily.</text>
</comment>
<feature type="region of interest" description="Disordered" evidence="10">
    <location>
        <begin position="1"/>
        <end position="21"/>
    </location>
</feature>
<evidence type="ECO:0000259" key="11">
    <source>
        <dbReference type="PROSITE" id="PS50263"/>
    </source>
</evidence>
<dbReference type="EC" id="2.3.1.269" evidence="9"/>
<feature type="transmembrane region" description="Helical" evidence="9">
    <location>
        <begin position="74"/>
        <end position="94"/>
    </location>
</feature>
<dbReference type="Gene3D" id="3.60.110.10">
    <property type="entry name" value="Carbon-nitrogen hydrolase"/>
    <property type="match status" value="1"/>
</dbReference>
<feature type="transmembrane region" description="Helical" evidence="9">
    <location>
        <begin position="172"/>
        <end position="196"/>
    </location>
</feature>
<feature type="transmembrane region" description="Helical" evidence="9">
    <location>
        <begin position="208"/>
        <end position="230"/>
    </location>
</feature>
<evidence type="ECO:0000313" key="13">
    <source>
        <dbReference type="Proteomes" id="UP000320672"/>
    </source>
</evidence>
<feature type="transmembrane region" description="Helical" evidence="9">
    <location>
        <begin position="100"/>
        <end position="118"/>
    </location>
</feature>
<dbReference type="AlphaFoldDB" id="A0A517MBI0"/>
<dbReference type="OrthoDB" id="9804277at2"/>
<evidence type="ECO:0000256" key="5">
    <source>
        <dbReference type="ARBA" id="ARBA00022692"/>
    </source>
</evidence>
<comment type="function">
    <text evidence="9">Catalyzes the phospholipid dependent N-acylation of the N-terminal cysteine of apolipoprotein, the last step in lipoprotein maturation.</text>
</comment>
<name>A0A517MBI0_9BACT</name>
<accession>A0A517MBI0</accession>
<dbReference type="Pfam" id="PF20154">
    <property type="entry name" value="LNT_N"/>
    <property type="match status" value="1"/>
</dbReference>
<dbReference type="RefSeq" id="WP_145350531.1">
    <property type="nucleotide sequence ID" value="NZ_CP036262.1"/>
</dbReference>
<keyword evidence="4 9" id="KW-0808">Transferase</keyword>
<sequence>MSSGSESPSPTPTPSSPDPRSRRLQKWLPWLGAVLLWLAMDPLRWWVFGWIALVPWSILALQTEGPGASGYRRLWYAGTLFWLTALYGLCFAHPAMFLGWLTLSAYLGLYTPLFVGLVRTGIANRIPPLVGIPLIWCGLEWIRGYAFTGFSACMLGHTQADITVVIQIADLLGSYAVSALLATVAATIAIVIQARFRFGAGTVAIPKRLVIGAVASSVVLVTATLAYGSWRLQQPESGPDAPSLGIRVALVQRDEAVKYIMPPGRETEIFDSYLDGSKAALAASDQTVDLVVWPESMFTRGFPWMLLEETAIVPADAGMTSSEFTNRVTVSAEQWQLNAGEVQRRMTAGSKQTVPPALLLGCGVIRFAERPHSYSGAVLVEERGRVSDWYGKRHLVMFGEYIPFTEWFPDVHTWIQMPRVSIGPAVKSLQCKDVNIVPNICFETAVESVPIGQIRSLLAEGENPDVIINLTNDAWFGGSPILGHHRRCSQFAAVATRRPVLMASNTGPTFWADGSGRVIDSLPKMTKGHLLVNPTRDSRWSLYQWWGDWPLRLCAGIVCYLAFQGGWRARRV</sequence>
<dbReference type="PANTHER" id="PTHR38686">
    <property type="entry name" value="APOLIPOPROTEIN N-ACYLTRANSFERASE"/>
    <property type="match status" value="1"/>
</dbReference>
<comment type="subcellular location">
    <subcellularLocation>
        <location evidence="1 9">Cell membrane</location>
        <topology evidence="1 9">Multi-pass membrane protein</topology>
    </subcellularLocation>
</comment>
<keyword evidence="8 9" id="KW-0012">Acyltransferase</keyword>
<dbReference type="InterPro" id="IPR036526">
    <property type="entry name" value="C-N_Hydrolase_sf"/>
</dbReference>
<dbReference type="UniPathway" id="UPA00666"/>
<evidence type="ECO:0000256" key="10">
    <source>
        <dbReference type="SAM" id="MobiDB-lite"/>
    </source>
</evidence>
<dbReference type="KEGG" id="rml:FF011L_09770"/>
<dbReference type="InterPro" id="IPR004563">
    <property type="entry name" value="Apolipo_AcylTrfase"/>
</dbReference>
<evidence type="ECO:0000256" key="2">
    <source>
        <dbReference type="ARBA" id="ARBA00010065"/>
    </source>
</evidence>
<gene>
    <name evidence="9 12" type="primary">lnt</name>
    <name evidence="12" type="ORF">FF011L_09770</name>
</gene>
<dbReference type="EMBL" id="CP036262">
    <property type="protein sequence ID" value="QDS92240.1"/>
    <property type="molecule type" value="Genomic_DNA"/>
</dbReference>
<protein>
    <recommendedName>
        <fullName evidence="9">Apolipoprotein N-acyltransferase</fullName>
        <shortName evidence="9">ALP N-acyltransferase</shortName>
        <ecNumber evidence="9">2.3.1.269</ecNumber>
    </recommendedName>
</protein>
<evidence type="ECO:0000256" key="9">
    <source>
        <dbReference type="HAMAP-Rule" id="MF_01148"/>
    </source>
</evidence>
<dbReference type="NCBIfam" id="TIGR00546">
    <property type="entry name" value="lnt"/>
    <property type="match status" value="1"/>
</dbReference>
<dbReference type="Proteomes" id="UP000320672">
    <property type="component" value="Chromosome"/>
</dbReference>
<evidence type="ECO:0000256" key="4">
    <source>
        <dbReference type="ARBA" id="ARBA00022679"/>
    </source>
</evidence>
<dbReference type="HAMAP" id="MF_01148">
    <property type="entry name" value="Lnt"/>
    <property type="match status" value="1"/>
</dbReference>